<evidence type="ECO:0000313" key="2">
    <source>
        <dbReference type="EMBL" id="GCE08798.1"/>
    </source>
</evidence>
<protein>
    <recommendedName>
        <fullName evidence="4">FHA domain-containing protein</fullName>
    </recommendedName>
</protein>
<dbReference type="AlphaFoldDB" id="A0A401ZPG5"/>
<keyword evidence="1" id="KW-0812">Transmembrane</keyword>
<dbReference type="OrthoDB" id="3078176at2"/>
<sequence>MKMEMGVSTPYRMFLQFLNGPLARQRYEISSSLSISIGSSLNDTIRISGLQPGHAHIWQDHEHLMIGVSNVANYLAINQKRTHRGELHDGDTITLGDFGVRFQLVAVRQSANEQQLTSRHATGRRPISEFVATAQPFPGTGTVETEIEQAQVPPMMQGPGIPRVPSIEAETPSPEMTLSGSAEVTRYLCMAAYSDETFCNYVNNNIIHDNVRAFGDTSGISVYTIARWALAARRRFILRDMVLLVAFVLGCWLIIPAFPVVGFMSYLLPFVLAWIVIMLERCWCYYGPDVYKLRRNNFVLDTGSAALPPAIEWNLNTGLSQRPANVVVYSGFSPFAGSGAHVKSWSFVIDISRGKTLLGKNAHPRAFMLSELYDTLASDMAKLNLSNLLVEDKLYVDGKEIRERREFLPNPFAHPVTWLEDEMVRMYKDGTASELTSTGGQMSDDAVRYYQCYRIDSWQGDLVLSFFLRFQRTGNNLLIEGHYHVLPPIDARYREIDELRTRFDLRCLWKLCGQIAVPAYALLILLTPYRLVGHMLKDWLWIRRRRTQQEIEHKPTFDYGAATSLREKACSTNYQRHFQQLDKEHYLKLVEYQLFVSLTAFLDTHAIDSTQFRERQKTILNTSIMTP</sequence>
<evidence type="ECO:0000256" key="1">
    <source>
        <dbReference type="SAM" id="Phobius"/>
    </source>
</evidence>
<comment type="caution">
    <text evidence="2">The sequence shown here is derived from an EMBL/GenBank/DDBJ whole genome shotgun (WGS) entry which is preliminary data.</text>
</comment>
<dbReference type="Gene3D" id="2.60.200.20">
    <property type="match status" value="1"/>
</dbReference>
<evidence type="ECO:0008006" key="4">
    <source>
        <dbReference type="Google" id="ProtNLM"/>
    </source>
</evidence>
<keyword evidence="1" id="KW-1133">Transmembrane helix</keyword>
<proteinExistence type="predicted"/>
<accession>A0A401ZPG5</accession>
<dbReference type="InterPro" id="IPR008984">
    <property type="entry name" value="SMAD_FHA_dom_sf"/>
</dbReference>
<reference evidence="3" key="1">
    <citation type="submission" date="2018-12" db="EMBL/GenBank/DDBJ databases">
        <title>Tengunoibacter tsumagoiensis gen. nov., sp. nov., Dictyobacter kobayashii sp. nov., D. alpinus sp. nov., and D. joshuensis sp. nov. and description of Dictyobacteraceae fam. nov. within the order Ktedonobacterales isolated from Tengu-no-mugimeshi.</title>
        <authorList>
            <person name="Wang C.M."/>
            <person name="Zheng Y."/>
            <person name="Sakai Y."/>
            <person name="Toyoda A."/>
            <person name="Minakuchi Y."/>
            <person name="Abe K."/>
            <person name="Yokota A."/>
            <person name="Yabe S."/>
        </authorList>
    </citation>
    <scope>NUCLEOTIDE SEQUENCE [LARGE SCALE GENOMIC DNA]</scope>
    <source>
        <strain evidence="3">S-27</strain>
    </source>
</reference>
<dbReference type="CDD" id="cd00060">
    <property type="entry name" value="FHA"/>
    <property type="match status" value="1"/>
</dbReference>
<feature type="transmembrane region" description="Helical" evidence="1">
    <location>
        <begin position="266"/>
        <end position="286"/>
    </location>
</feature>
<name>A0A401ZPG5_9CHLR</name>
<keyword evidence="1" id="KW-0472">Membrane</keyword>
<dbReference type="SUPFAM" id="SSF49879">
    <property type="entry name" value="SMAD/FHA domain"/>
    <property type="match status" value="1"/>
</dbReference>
<dbReference type="EMBL" id="BIFQ01000002">
    <property type="protein sequence ID" value="GCE08798.1"/>
    <property type="molecule type" value="Genomic_DNA"/>
</dbReference>
<feature type="transmembrane region" description="Helical" evidence="1">
    <location>
        <begin position="241"/>
        <end position="260"/>
    </location>
</feature>
<organism evidence="2 3">
    <name type="scientific">Dictyobacter aurantiacus</name>
    <dbReference type="NCBI Taxonomy" id="1936993"/>
    <lineage>
        <taxon>Bacteria</taxon>
        <taxon>Bacillati</taxon>
        <taxon>Chloroflexota</taxon>
        <taxon>Ktedonobacteria</taxon>
        <taxon>Ktedonobacterales</taxon>
        <taxon>Dictyobacteraceae</taxon>
        <taxon>Dictyobacter</taxon>
    </lineage>
</organism>
<dbReference type="Proteomes" id="UP000287224">
    <property type="component" value="Unassembled WGS sequence"/>
</dbReference>
<gene>
    <name evidence="2" type="ORF">KDAU_61270</name>
</gene>
<keyword evidence="3" id="KW-1185">Reference proteome</keyword>
<dbReference type="RefSeq" id="WP_126601285.1">
    <property type="nucleotide sequence ID" value="NZ_BIFQ01000002.1"/>
</dbReference>
<evidence type="ECO:0000313" key="3">
    <source>
        <dbReference type="Proteomes" id="UP000287224"/>
    </source>
</evidence>